<dbReference type="EMBL" id="MSLT01000001">
    <property type="protein sequence ID" value="OUD16205.1"/>
    <property type="molecule type" value="Genomic_DNA"/>
</dbReference>
<dbReference type="InterPro" id="IPR011990">
    <property type="entry name" value="TPR-like_helical_dom_sf"/>
</dbReference>
<evidence type="ECO:0000256" key="5">
    <source>
        <dbReference type="SAM" id="Phobius"/>
    </source>
</evidence>
<gene>
    <name evidence="6" type="ORF">TPSD3_00310</name>
</gene>
<dbReference type="Gene3D" id="1.25.40.10">
    <property type="entry name" value="Tetratricopeptide repeat domain"/>
    <property type="match status" value="1"/>
</dbReference>
<organism evidence="6 7">
    <name type="scientific">Thioflexithrix psekupsensis</name>
    <dbReference type="NCBI Taxonomy" id="1570016"/>
    <lineage>
        <taxon>Bacteria</taxon>
        <taxon>Pseudomonadati</taxon>
        <taxon>Pseudomonadota</taxon>
        <taxon>Gammaproteobacteria</taxon>
        <taxon>Thiotrichales</taxon>
        <taxon>Thioflexithrix</taxon>
    </lineage>
</organism>
<keyword evidence="7" id="KW-1185">Reference proteome</keyword>
<feature type="region of interest" description="Disordered" evidence="4">
    <location>
        <begin position="172"/>
        <end position="192"/>
    </location>
</feature>
<dbReference type="Pfam" id="PF12895">
    <property type="entry name" value="ANAPC3"/>
    <property type="match status" value="1"/>
</dbReference>
<keyword evidence="5" id="KW-0812">Transmembrane</keyword>
<evidence type="ECO:0000313" key="6">
    <source>
        <dbReference type="EMBL" id="OUD16205.1"/>
    </source>
</evidence>
<dbReference type="InterPro" id="IPR019734">
    <property type="entry name" value="TPR_rpt"/>
</dbReference>
<keyword evidence="2 3" id="KW-0802">TPR repeat</keyword>
<dbReference type="Proteomes" id="UP000194798">
    <property type="component" value="Unassembled WGS sequence"/>
</dbReference>
<keyword evidence="1" id="KW-0677">Repeat</keyword>
<evidence type="ECO:0000313" key="7">
    <source>
        <dbReference type="Proteomes" id="UP000194798"/>
    </source>
</evidence>
<dbReference type="OrthoDB" id="7058572at2"/>
<dbReference type="RefSeq" id="WP_086486605.1">
    <property type="nucleotide sequence ID" value="NZ_MSLT01000001.1"/>
</dbReference>
<evidence type="ECO:0000256" key="2">
    <source>
        <dbReference type="ARBA" id="ARBA00022803"/>
    </source>
</evidence>
<keyword evidence="5" id="KW-0472">Membrane</keyword>
<evidence type="ECO:0000256" key="1">
    <source>
        <dbReference type="ARBA" id="ARBA00022737"/>
    </source>
</evidence>
<dbReference type="PROSITE" id="PS50293">
    <property type="entry name" value="TPR_REGION"/>
    <property type="match status" value="1"/>
</dbReference>
<feature type="transmembrane region" description="Helical" evidence="5">
    <location>
        <begin position="6"/>
        <end position="26"/>
    </location>
</feature>
<reference evidence="6 7" key="1">
    <citation type="submission" date="2016-12" db="EMBL/GenBank/DDBJ databases">
        <title>Thioflexothrix psekupsii D3 genome sequencing and assembly.</title>
        <authorList>
            <person name="Fomenkov A."/>
            <person name="Vincze T."/>
            <person name="Grabovich M."/>
            <person name="Anton B.P."/>
            <person name="Dubinina G."/>
            <person name="Orlova M."/>
            <person name="Belousova E."/>
            <person name="Roberts R.J."/>
        </authorList>
    </citation>
    <scope>NUCLEOTIDE SEQUENCE [LARGE SCALE GENOMIC DNA]</scope>
    <source>
        <strain evidence="6">D3</strain>
    </source>
</reference>
<feature type="repeat" description="TPR" evidence="3">
    <location>
        <begin position="104"/>
        <end position="137"/>
    </location>
</feature>
<sequence>MDEKFYLFLKWTAISMAVMWIGWTIYDSYFSHRNPGDTTYLSAEYSFADGRYQDALHGFNEVLAQNNDHFHALSGKARTLLRLERYSEALMAFNDVIMRDPNFAPNYANRGILHDHLGNYEKALADYRHALQLDPDLAKGPGWLTRFFRLQTEKPPTIASRADYLSIQLAKPAHERELKKPEEDAKQRPYQQ</sequence>
<evidence type="ECO:0000256" key="3">
    <source>
        <dbReference type="PROSITE-ProRule" id="PRU00339"/>
    </source>
</evidence>
<keyword evidence="5" id="KW-1133">Transmembrane helix</keyword>
<name>A0A251XCW0_9GAMM</name>
<accession>A0A251XCW0</accession>
<dbReference type="PANTHER" id="PTHR44943:SF8">
    <property type="entry name" value="TPR REPEAT-CONTAINING PROTEIN MJ0263"/>
    <property type="match status" value="1"/>
</dbReference>
<dbReference type="AlphaFoldDB" id="A0A251XCW0"/>
<dbReference type="PROSITE" id="PS50005">
    <property type="entry name" value="TPR"/>
    <property type="match status" value="1"/>
</dbReference>
<dbReference type="SMART" id="SM00028">
    <property type="entry name" value="TPR"/>
    <property type="match status" value="3"/>
</dbReference>
<proteinExistence type="predicted"/>
<evidence type="ECO:0000256" key="4">
    <source>
        <dbReference type="SAM" id="MobiDB-lite"/>
    </source>
</evidence>
<protein>
    <submittedName>
        <fullName evidence="6">Uncharacterized protein</fullName>
    </submittedName>
</protein>
<dbReference type="Pfam" id="PF00515">
    <property type="entry name" value="TPR_1"/>
    <property type="match status" value="1"/>
</dbReference>
<comment type="caution">
    <text evidence="6">The sequence shown here is derived from an EMBL/GenBank/DDBJ whole genome shotgun (WGS) entry which is preliminary data.</text>
</comment>
<dbReference type="PANTHER" id="PTHR44943">
    <property type="entry name" value="CELLULOSE SYNTHASE OPERON PROTEIN C"/>
    <property type="match status" value="1"/>
</dbReference>
<dbReference type="InterPro" id="IPR051685">
    <property type="entry name" value="Ycf3/AcsC/BcsC/TPR_MFPF"/>
</dbReference>
<dbReference type="SUPFAM" id="SSF48452">
    <property type="entry name" value="TPR-like"/>
    <property type="match status" value="1"/>
</dbReference>